<evidence type="ECO:0000313" key="1">
    <source>
        <dbReference type="EMBL" id="CAF5226896.1"/>
    </source>
</evidence>
<reference evidence="1" key="1">
    <citation type="submission" date="2021-02" db="EMBL/GenBank/DDBJ databases">
        <authorList>
            <person name="Nowell W R."/>
        </authorList>
    </citation>
    <scope>NUCLEOTIDE SEQUENCE</scope>
</reference>
<name>A0A8S3K7H6_9BILA</name>
<evidence type="ECO:0000313" key="2">
    <source>
        <dbReference type="Proteomes" id="UP000681720"/>
    </source>
</evidence>
<comment type="caution">
    <text evidence="1">The sequence shown here is derived from an EMBL/GenBank/DDBJ whole genome shotgun (WGS) entry which is preliminary data.</text>
</comment>
<proteinExistence type="predicted"/>
<sequence>MDDDLVQNGLEKILSQDINDEVSVIDQIEKLIKKFGIKKIEAWRNSVKTRNT</sequence>
<organism evidence="1 2">
    <name type="scientific">Rotaria magnacalcarata</name>
    <dbReference type="NCBI Taxonomy" id="392030"/>
    <lineage>
        <taxon>Eukaryota</taxon>
        <taxon>Metazoa</taxon>
        <taxon>Spiralia</taxon>
        <taxon>Gnathifera</taxon>
        <taxon>Rotifera</taxon>
        <taxon>Eurotatoria</taxon>
        <taxon>Bdelloidea</taxon>
        <taxon>Philodinida</taxon>
        <taxon>Philodinidae</taxon>
        <taxon>Rotaria</taxon>
    </lineage>
</organism>
<dbReference type="AlphaFoldDB" id="A0A8S3K7H6"/>
<feature type="non-terminal residue" evidence="1">
    <location>
        <position position="52"/>
    </location>
</feature>
<gene>
    <name evidence="1" type="ORF">GIL414_LOCUS87360</name>
</gene>
<dbReference type="Proteomes" id="UP000681720">
    <property type="component" value="Unassembled WGS sequence"/>
</dbReference>
<accession>A0A8S3K7H6</accession>
<dbReference type="EMBL" id="CAJOBJ010379508">
    <property type="protein sequence ID" value="CAF5226896.1"/>
    <property type="molecule type" value="Genomic_DNA"/>
</dbReference>
<protein>
    <submittedName>
        <fullName evidence="1">Uncharacterized protein</fullName>
    </submittedName>
</protein>